<keyword evidence="1" id="KW-0472">Membrane</keyword>
<keyword evidence="1" id="KW-0812">Transmembrane</keyword>
<name>A0ABU0ZMC9_9ACTN</name>
<dbReference type="RefSeq" id="WP_308714708.1">
    <property type="nucleotide sequence ID" value="NZ_JAVHUY010000022.1"/>
</dbReference>
<proteinExistence type="predicted"/>
<dbReference type="Proteomes" id="UP001230908">
    <property type="component" value="Unassembled WGS sequence"/>
</dbReference>
<keyword evidence="3" id="KW-1185">Reference proteome</keyword>
<protein>
    <submittedName>
        <fullName evidence="2">Uncharacterized protein</fullName>
    </submittedName>
</protein>
<evidence type="ECO:0000313" key="3">
    <source>
        <dbReference type="Proteomes" id="UP001230908"/>
    </source>
</evidence>
<comment type="caution">
    <text evidence="2">The sequence shown here is derived from an EMBL/GenBank/DDBJ whole genome shotgun (WGS) entry which is preliminary data.</text>
</comment>
<feature type="transmembrane region" description="Helical" evidence="1">
    <location>
        <begin position="52"/>
        <end position="75"/>
    </location>
</feature>
<evidence type="ECO:0000313" key="2">
    <source>
        <dbReference type="EMBL" id="MDQ7907430.1"/>
    </source>
</evidence>
<evidence type="ECO:0000256" key="1">
    <source>
        <dbReference type="SAM" id="Phobius"/>
    </source>
</evidence>
<organism evidence="2 3">
    <name type="scientific">Phytohabitans maris</name>
    <dbReference type="NCBI Taxonomy" id="3071409"/>
    <lineage>
        <taxon>Bacteria</taxon>
        <taxon>Bacillati</taxon>
        <taxon>Actinomycetota</taxon>
        <taxon>Actinomycetes</taxon>
        <taxon>Micromonosporales</taxon>
        <taxon>Micromonosporaceae</taxon>
    </lineage>
</organism>
<reference evidence="2 3" key="1">
    <citation type="submission" date="2023-08" db="EMBL/GenBank/DDBJ databases">
        <title>Phytohabitans sansha sp. nov., isolated from marine sediment.</title>
        <authorList>
            <person name="Zhao Y."/>
            <person name="Yi K."/>
        </authorList>
    </citation>
    <scope>NUCLEOTIDE SEQUENCE [LARGE SCALE GENOMIC DNA]</scope>
    <source>
        <strain evidence="2 3">ZYX-F-186</strain>
    </source>
</reference>
<sequence length="106" mass="11380">MSVLTEVAPMPRERTGLPGRTAIAAADVLAWAAPVAGSGRLAQFFYDRRDSAVWIIVLVAVAVVIAVGLLAWAYAYCVNRGGSFDGGLSVSYPNPFTARLRFKCQF</sequence>
<gene>
    <name evidence="2" type="ORF">RB614_23205</name>
</gene>
<accession>A0ABU0ZMC9</accession>
<dbReference type="EMBL" id="JAVHUY010000022">
    <property type="protein sequence ID" value="MDQ7907430.1"/>
    <property type="molecule type" value="Genomic_DNA"/>
</dbReference>
<keyword evidence="1" id="KW-1133">Transmembrane helix</keyword>